<dbReference type="InterPro" id="IPR000319">
    <property type="entry name" value="Asp-semialdehyde_DH_CS"/>
</dbReference>
<evidence type="ECO:0000256" key="8">
    <source>
        <dbReference type="ARBA" id="ARBA00023002"/>
    </source>
</evidence>
<evidence type="ECO:0000259" key="11">
    <source>
        <dbReference type="SMART" id="SM00859"/>
    </source>
</evidence>
<evidence type="ECO:0000313" key="12">
    <source>
        <dbReference type="EMBL" id="AKB27076.1"/>
    </source>
</evidence>
<sequence>MAAVKAGILGATGAVGQRFVEALANHPWFEITALAASERSAGKTYREAAGWRLDTAMPESVENIEVVPVDPKAVDADVVFSALPADLALTVEPEFAKAGFAVASNASSYRMEKDIPLVIPEVNPGHLGLLEVQQDIRGWDGYIITNPNCSTIVMTITLKPLMQFGLETVQVATMQAISGAGFSGVAAMAIYDNVIPYIGSEEKKMETETLKLLGEFNGSEIVPADMKVSASCHRVPVIDGHTEAIWAGMRDKPTPEEVRESFLKFDPKLGELPSEPGKALIVRDEVDRPQPRLDRNMGKGMSVSVGRIREGIRYIAMGHNTIRGAAGASVLNAELLHSMGKL</sequence>
<protein>
    <recommendedName>
        <fullName evidence="4">aspartate-semialdehyde dehydrogenase</fullName>
        <ecNumber evidence="4">1.2.1.11</ecNumber>
    </recommendedName>
</protein>
<evidence type="ECO:0000256" key="5">
    <source>
        <dbReference type="ARBA" id="ARBA00022605"/>
    </source>
</evidence>
<dbReference type="PROSITE" id="PS01103">
    <property type="entry name" value="ASD"/>
    <property type="match status" value="1"/>
</dbReference>
<keyword evidence="9" id="KW-0486">Methionine biosynthesis</keyword>
<dbReference type="AlphaFoldDB" id="A0A0E3L7N4"/>
<comment type="pathway">
    <text evidence="2">Amino-acid biosynthesis; L-threonine biosynthesis; L-threonine from L-aspartate: step 2/5.</text>
</comment>
<dbReference type="EMBL" id="CP009506">
    <property type="protein sequence ID" value="AKB27076.1"/>
    <property type="molecule type" value="Genomic_DNA"/>
</dbReference>
<comment type="similarity">
    <text evidence="3">Belongs to the aspartate-semialdehyde dehydrogenase family.</text>
</comment>
<dbReference type="PANTHER" id="PTHR46718:SF1">
    <property type="entry name" value="ASPARTATE-SEMIALDEHYDE DEHYDROGENASE"/>
    <property type="match status" value="1"/>
</dbReference>
<dbReference type="GO" id="GO:0009088">
    <property type="term" value="P:threonine biosynthetic process"/>
    <property type="evidence" value="ECO:0007669"/>
    <property type="project" value="UniProtKB-UniPathway"/>
</dbReference>
<dbReference type="UniPathway" id="UPA00050">
    <property type="reaction ID" value="UER00463"/>
</dbReference>
<evidence type="ECO:0000256" key="4">
    <source>
        <dbReference type="ARBA" id="ARBA00013120"/>
    </source>
</evidence>
<dbReference type="SUPFAM" id="SSF51735">
    <property type="entry name" value="NAD(P)-binding Rossmann-fold domains"/>
    <property type="match status" value="1"/>
</dbReference>
<dbReference type="GO" id="GO:0009086">
    <property type="term" value="P:methionine biosynthetic process"/>
    <property type="evidence" value="ECO:0007669"/>
    <property type="project" value="UniProtKB-KW"/>
</dbReference>
<evidence type="ECO:0000256" key="2">
    <source>
        <dbReference type="ARBA" id="ARBA00005097"/>
    </source>
</evidence>
<dbReference type="KEGG" id="msw:MSSIT_0357"/>
<dbReference type="UniPathway" id="UPA00034">
    <property type="reaction ID" value="UER00016"/>
</dbReference>
<comment type="pathway">
    <text evidence="1">Amino-acid biosynthesis; L-methionine biosynthesis via de novo pathway; L-homoserine from L-aspartate: step 2/3.</text>
</comment>
<feature type="active site" description="Proton acceptor" evidence="10">
    <location>
        <position position="241"/>
    </location>
</feature>
<dbReference type="Pfam" id="PF01118">
    <property type="entry name" value="Semialdhyde_dh"/>
    <property type="match status" value="1"/>
</dbReference>
<dbReference type="Pfam" id="PF02774">
    <property type="entry name" value="Semialdhyde_dhC"/>
    <property type="match status" value="1"/>
</dbReference>
<proteinExistence type="inferred from homology"/>
<accession>A0A0E3L7N4</accession>
<organism evidence="12 13">
    <name type="scientific">Methanosarcina siciliae T4/M</name>
    <dbReference type="NCBI Taxonomy" id="1434120"/>
    <lineage>
        <taxon>Archaea</taxon>
        <taxon>Methanobacteriati</taxon>
        <taxon>Methanobacteriota</taxon>
        <taxon>Stenosarchaea group</taxon>
        <taxon>Methanomicrobia</taxon>
        <taxon>Methanosarcinales</taxon>
        <taxon>Methanosarcinaceae</taxon>
        <taxon>Methanosarcina</taxon>
    </lineage>
</organism>
<dbReference type="GO" id="GO:0009089">
    <property type="term" value="P:lysine biosynthetic process via diaminopimelate"/>
    <property type="evidence" value="ECO:0007669"/>
    <property type="project" value="UniProtKB-UniPathway"/>
</dbReference>
<dbReference type="UniPathway" id="UPA00051">
    <property type="reaction ID" value="UER00464"/>
</dbReference>
<evidence type="ECO:0000256" key="1">
    <source>
        <dbReference type="ARBA" id="ARBA00005021"/>
    </source>
</evidence>
<dbReference type="NCBIfam" id="TIGR00978">
    <property type="entry name" value="asd_EA"/>
    <property type="match status" value="1"/>
</dbReference>
<dbReference type="GO" id="GO:0004073">
    <property type="term" value="F:aspartate-semialdehyde dehydrogenase activity"/>
    <property type="evidence" value="ECO:0007669"/>
    <property type="project" value="UniProtKB-EC"/>
</dbReference>
<keyword evidence="5" id="KW-0028">Amino-acid biosynthesis</keyword>
<dbReference type="GO" id="GO:0050661">
    <property type="term" value="F:NADP binding"/>
    <property type="evidence" value="ECO:0007669"/>
    <property type="project" value="InterPro"/>
</dbReference>
<dbReference type="Gene3D" id="3.40.50.720">
    <property type="entry name" value="NAD(P)-binding Rossmann-like Domain"/>
    <property type="match status" value="1"/>
</dbReference>
<reference evidence="12 13" key="1">
    <citation type="submission" date="2014-07" db="EMBL/GenBank/DDBJ databases">
        <title>Methanogenic archaea and the global carbon cycle.</title>
        <authorList>
            <person name="Henriksen J.R."/>
            <person name="Luke J."/>
            <person name="Reinhart S."/>
            <person name="Benedict M.N."/>
            <person name="Youngblut N.D."/>
            <person name="Metcalf M.E."/>
            <person name="Whitaker R.J."/>
            <person name="Metcalf W.W."/>
        </authorList>
    </citation>
    <scope>NUCLEOTIDE SEQUENCE [LARGE SCALE GENOMIC DNA]</scope>
    <source>
        <strain evidence="12 13">T4/M</strain>
    </source>
</reference>
<evidence type="ECO:0000256" key="9">
    <source>
        <dbReference type="ARBA" id="ARBA00023167"/>
    </source>
</evidence>
<evidence type="ECO:0000256" key="6">
    <source>
        <dbReference type="ARBA" id="ARBA00022697"/>
    </source>
</evidence>
<dbReference type="GO" id="GO:0046983">
    <property type="term" value="F:protein dimerization activity"/>
    <property type="evidence" value="ECO:0007669"/>
    <property type="project" value="InterPro"/>
</dbReference>
<dbReference type="Gene3D" id="3.30.360.10">
    <property type="entry name" value="Dihydrodipicolinate Reductase, domain 2"/>
    <property type="match status" value="1"/>
</dbReference>
<gene>
    <name evidence="12" type="ORF">MSSIT_0357</name>
</gene>
<dbReference type="InterPro" id="IPR036291">
    <property type="entry name" value="NAD(P)-bd_dom_sf"/>
</dbReference>
<dbReference type="OrthoDB" id="38238at2157"/>
<keyword evidence="7" id="KW-0521">NADP</keyword>
<dbReference type="SUPFAM" id="SSF55347">
    <property type="entry name" value="Glyceraldehyde-3-phosphate dehydrogenase-like, C-terminal domain"/>
    <property type="match status" value="1"/>
</dbReference>
<dbReference type="RefSeq" id="WP_048169543.1">
    <property type="nucleotide sequence ID" value="NZ_CP009506.1"/>
</dbReference>
<dbReference type="PIRSF" id="PIRSF000148">
    <property type="entry name" value="ASA_dh"/>
    <property type="match status" value="1"/>
</dbReference>
<keyword evidence="13" id="KW-1185">Reference proteome</keyword>
<feature type="domain" description="Semialdehyde dehydrogenase NAD-binding" evidence="11">
    <location>
        <begin position="5"/>
        <end position="130"/>
    </location>
</feature>
<dbReference type="PATRIC" id="fig|1434120.4.peg.450"/>
<dbReference type="Proteomes" id="UP000033111">
    <property type="component" value="Chromosome"/>
</dbReference>
<evidence type="ECO:0000256" key="3">
    <source>
        <dbReference type="ARBA" id="ARBA00010584"/>
    </source>
</evidence>
<dbReference type="InterPro" id="IPR000534">
    <property type="entry name" value="Semialdehyde_DH_NAD-bd"/>
</dbReference>
<evidence type="ECO:0000313" key="13">
    <source>
        <dbReference type="Proteomes" id="UP000033111"/>
    </source>
</evidence>
<dbReference type="InterPro" id="IPR012280">
    <property type="entry name" value="Semialdhyde_DH_dimer_dom"/>
</dbReference>
<dbReference type="HOGENOM" id="CLU_049966_1_0_2"/>
<dbReference type="GeneID" id="24859114"/>
<evidence type="ECO:0000256" key="10">
    <source>
        <dbReference type="PIRSR" id="PIRSR000148-1"/>
    </source>
</evidence>
<keyword evidence="8 12" id="KW-0560">Oxidoreductase</keyword>
<dbReference type="EC" id="1.2.1.11" evidence="4"/>
<name>A0A0E3L7N4_9EURY</name>
<evidence type="ECO:0000256" key="7">
    <source>
        <dbReference type="ARBA" id="ARBA00022857"/>
    </source>
</evidence>
<dbReference type="CDD" id="cd18130">
    <property type="entry name" value="ASADH_C_arch_fung_like"/>
    <property type="match status" value="1"/>
</dbReference>
<dbReference type="NCBIfam" id="NF006416">
    <property type="entry name" value="PRK08664.1"/>
    <property type="match status" value="1"/>
</dbReference>
<feature type="active site" description="Acyl-thioester intermediate" evidence="10">
    <location>
        <position position="149"/>
    </location>
</feature>
<dbReference type="InterPro" id="IPR005676">
    <property type="entry name" value="Asp_semi-ald_DH_pep-lack"/>
</dbReference>
<dbReference type="PANTHER" id="PTHR46718">
    <property type="entry name" value="ASPARTATE-SEMIALDEHYDE DEHYDROGENASE"/>
    <property type="match status" value="1"/>
</dbReference>
<dbReference type="GO" id="GO:0051287">
    <property type="term" value="F:NAD binding"/>
    <property type="evidence" value="ECO:0007669"/>
    <property type="project" value="InterPro"/>
</dbReference>
<dbReference type="InterPro" id="IPR051823">
    <property type="entry name" value="ASADH-related"/>
</dbReference>
<dbReference type="CDD" id="cd02315">
    <property type="entry name" value="ScASADH_like_N"/>
    <property type="match status" value="1"/>
</dbReference>
<dbReference type="SMART" id="SM00859">
    <property type="entry name" value="Semialdhyde_dh"/>
    <property type="match status" value="1"/>
</dbReference>
<keyword evidence="6" id="KW-0791">Threonine biosynthesis</keyword>